<dbReference type="PROSITE" id="PS01047">
    <property type="entry name" value="HMA_1"/>
    <property type="match status" value="2"/>
</dbReference>
<dbReference type="Proteomes" id="UP000230505">
    <property type="component" value="Unassembled WGS sequence"/>
</dbReference>
<keyword evidence="8" id="KW-0677">Repeat</keyword>
<evidence type="ECO:0000256" key="1">
    <source>
        <dbReference type="ARBA" id="ARBA00004651"/>
    </source>
</evidence>
<dbReference type="EC" id="7.2.2.8" evidence="3"/>
<comment type="similarity">
    <text evidence="2">Belongs to the cation transport ATPase (P-type) (TC 3.A.3) family. Type IB subfamily.</text>
</comment>
<evidence type="ECO:0000256" key="2">
    <source>
        <dbReference type="ARBA" id="ARBA00006024"/>
    </source>
</evidence>
<keyword evidence="12" id="KW-0460">Magnesium</keyword>
<dbReference type="FunFam" id="3.30.70.100:FF:000001">
    <property type="entry name" value="ATPase copper transporting beta"/>
    <property type="match status" value="1"/>
</dbReference>
<dbReference type="GO" id="GO:0005886">
    <property type="term" value="C:plasma membrane"/>
    <property type="evidence" value="ECO:0007669"/>
    <property type="project" value="UniProtKB-SubCell"/>
</dbReference>
<keyword evidence="9" id="KW-0547">Nucleotide-binding</keyword>
<accession>A0A2M7IYL5</accession>
<keyword evidence="6 19" id="KW-0812">Transmembrane</keyword>
<keyword evidence="13" id="KW-1278">Translocase</keyword>
<dbReference type="Pfam" id="PF00403">
    <property type="entry name" value="HMA"/>
    <property type="match status" value="2"/>
</dbReference>
<feature type="transmembrane region" description="Helical" evidence="19">
    <location>
        <begin position="558"/>
        <end position="576"/>
    </location>
</feature>
<evidence type="ECO:0000256" key="7">
    <source>
        <dbReference type="ARBA" id="ARBA00022723"/>
    </source>
</evidence>
<feature type="transmembrane region" description="Helical" evidence="19">
    <location>
        <begin position="364"/>
        <end position="382"/>
    </location>
</feature>
<feature type="compositionally biased region" description="Basic and acidic residues" evidence="18">
    <location>
        <begin position="83"/>
        <end position="92"/>
    </location>
</feature>
<evidence type="ECO:0000256" key="8">
    <source>
        <dbReference type="ARBA" id="ARBA00022737"/>
    </source>
</evidence>
<feature type="region of interest" description="Disordered" evidence="18">
    <location>
        <begin position="71"/>
        <end position="92"/>
    </location>
</feature>
<keyword evidence="7" id="KW-0479">Metal-binding</keyword>
<dbReference type="InterPro" id="IPR006122">
    <property type="entry name" value="HMA_Cu_ion-bd"/>
</dbReference>
<dbReference type="GO" id="GO:0055070">
    <property type="term" value="P:copper ion homeostasis"/>
    <property type="evidence" value="ECO:0007669"/>
    <property type="project" value="TreeGrafter"/>
</dbReference>
<feature type="region of interest" description="Disordered" evidence="18">
    <location>
        <begin position="110"/>
        <end position="132"/>
    </location>
</feature>
<evidence type="ECO:0000256" key="19">
    <source>
        <dbReference type="SAM" id="Phobius"/>
    </source>
</evidence>
<evidence type="ECO:0000256" key="14">
    <source>
        <dbReference type="ARBA" id="ARBA00022989"/>
    </source>
</evidence>
<dbReference type="PROSITE" id="PS50846">
    <property type="entry name" value="HMA_2"/>
    <property type="match status" value="2"/>
</dbReference>
<dbReference type="NCBIfam" id="TIGR00003">
    <property type="entry name" value="copper ion binding protein"/>
    <property type="match status" value="1"/>
</dbReference>
<dbReference type="GO" id="GO:0043682">
    <property type="term" value="F:P-type divalent copper transporter activity"/>
    <property type="evidence" value="ECO:0007669"/>
    <property type="project" value="TreeGrafter"/>
</dbReference>
<reference evidence="22" key="1">
    <citation type="submission" date="2017-09" db="EMBL/GenBank/DDBJ databases">
        <title>Depth-based differentiation of microbial function through sediment-hosted aquifers and enrichment of novel symbionts in the deep terrestrial subsurface.</title>
        <authorList>
            <person name="Probst A.J."/>
            <person name="Ladd B."/>
            <person name="Jarett J.K."/>
            <person name="Geller-Mcgrath D.E."/>
            <person name="Sieber C.M.K."/>
            <person name="Emerson J.B."/>
            <person name="Anantharaman K."/>
            <person name="Thomas B.C."/>
            <person name="Malmstrom R."/>
            <person name="Stieglmeier M."/>
            <person name="Klingl A."/>
            <person name="Woyke T."/>
            <person name="Ryan C.M."/>
            <person name="Banfield J.F."/>
        </authorList>
    </citation>
    <scope>NUCLEOTIDE SEQUENCE [LARGE SCALE GENOMIC DNA]</scope>
</reference>
<evidence type="ECO:0000313" key="21">
    <source>
        <dbReference type="EMBL" id="PIX03258.1"/>
    </source>
</evidence>
<evidence type="ECO:0000256" key="12">
    <source>
        <dbReference type="ARBA" id="ARBA00022842"/>
    </source>
</evidence>
<evidence type="ECO:0000256" key="3">
    <source>
        <dbReference type="ARBA" id="ARBA00012517"/>
    </source>
</evidence>
<keyword evidence="14 19" id="KW-1133">Transmembrane helix</keyword>
<evidence type="ECO:0000256" key="4">
    <source>
        <dbReference type="ARBA" id="ARBA00022448"/>
    </source>
</evidence>
<dbReference type="InterPro" id="IPR036163">
    <property type="entry name" value="HMA_dom_sf"/>
</dbReference>
<dbReference type="Gene3D" id="3.30.70.100">
    <property type="match status" value="2"/>
</dbReference>
<evidence type="ECO:0000256" key="17">
    <source>
        <dbReference type="ARBA" id="ARBA00023136"/>
    </source>
</evidence>
<dbReference type="GO" id="GO:0005507">
    <property type="term" value="F:copper ion binding"/>
    <property type="evidence" value="ECO:0007669"/>
    <property type="project" value="InterPro"/>
</dbReference>
<dbReference type="GO" id="GO:0005524">
    <property type="term" value="F:ATP binding"/>
    <property type="evidence" value="ECO:0007669"/>
    <property type="project" value="UniProtKB-KW"/>
</dbReference>
<feature type="domain" description="HMA" evidence="20">
    <location>
        <begin position="2"/>
        <end position="68"/>
    </location>
</feature>
<keyword evidence="11" id="KW-0067">ATP-binding</keyword>
<keyword evidence="17 19" id="KW-0472">Membrane</keyword>
<dbReference type="InterPro" id="IPR059000">
    <property type="entry name" value="ATPase_P-type_domA"/>
</dbReference>
<name>A0A2M7IYL5_9BACT</name>
<evidence type="ECO:0000256" key="11">
    <source>
        <dbReference type="ARBA" id="ARBA00022840"/>
    </source>
</evidence>
<comment type="subcellular location">
    <subcellularLocation>
        <location evidence="1">Cell membrane</location>
        <topology evidence="1">Multi-pass membrane protein</topology>
    </subcellularLocation>
</comment>
<keyword evidence="15" id="KW-0186">Copper</keyword>
<evidence type="ECO:0000256" key="10">
    <source>
        <dbReference type="ARBA" id="ARBA00022796"/>
    </source>
</evidence>
<dbReference type="CDD" id="cd00371">
    <property type="entry name" value="HMA"/>
    <property type="match status" value="2"/>
</dbReference>
<evidence type="ECO:0000256" key="15">
    <source>
        <dbReference type="ARBA" id="ARBA00023008"/>
    </source>
</evidence>
<dbReference type="GO" id="GO:0140581">
    <property type="term" value="F:P-type monovalent copper transporter activity"/>
    <property type="evidence" value="ECO:0007669"/>
    <property type="project" value="UniProtKB-EC"/>
</dbReference>
<protein>
    <recommendedName>
        <fullName evidence="3">P-type Cu(+) transporter</fullName>
        <ecNumber evidence="3">7.2.2.8</ecNumber>
    </recommendedName>
</protein>
<dbReference type="Pfam" id="PF00122">
    <property type="entry name" value="E1-E2_ATPase"/>
    <property type="match status" value="1"/>
</dbReference>
<evidence type="ECO:0000256" key="9">
    <source>
        <dbReference type="ARBA" id="ARBA00022741"/>
    </source>
</evidence>
<dbReference type="AlphaFoldDB" id="A0A2M7IYL5"/>
<proteinExistence type="inferred from homology"/>
<dbReference type="Gene3D" id="2.70.150.10">
    <property type="entry name" value="Calcium-transporting ATPase, cytoplasmic transduction domain A"/>
    <property type="match status" value="1"/>
</dbReference>
<keyword evidence="4" id="KW-0813">Transport</keyword>
<evidence type="ECO:0000313" key="22">
    <source>
        <dbReference type="Proteomes" id="UP000230505"/>
    </source>
</evidence>
<dbReference type="PANTHER" id="PTHR43520">
    <property type="entry name" value="ATP7, ISOFORM B"/>
    <property type="match status" value="1"/>
</dbReference>
<dbReference type="SUPFAM" id="SSF55008">
    <property type="entry name" value="HMA, heavy metal-associated domain"/>
    <property type="match status" value="2"/>
</dbReference>
<comment type="caution">
    <text evidence="21">The sequence shown here is derived from an EMBL/GenBank/DDBJ whole genome shotgun (WGS) entry which is preliminary data.</text>
</comment>
<dbReference type="PRINTS" id="PR00943">
    <property type="entry name" value="CUATPASE"/>
</dbReference>
<feature type="non-terminal residue" evidence="21">
    <location>
        <position position="578"/>
    </location>
</feature>
<evidence type="ECO:0000256" key="5">
    <source>
        <dbReference type="ARBA" id="ARBA00022475"/>
    </source>
</evidence>
<evidence type="ECO:0000256" key="18">
    <source>
        <dbReference type="SAM" id="MobiDB-lite"/>
    </source>
</evidence>
<evidence type="ECO:0000256" key="6">
    <source>
        <dbReference type="ARBA" id="ARBA00022692"/>
    </source>
</evidence>
<dbReference type="InterPro" id="IPR006121">
    <property type="entry name" value="HMA_dom"/>
</dbReference>
<evidence type="ECO:0000256" key="13">
    <source>
        <dbReference type="ARBA" id="ARBA00022967"/>
    </source>
</evidence>
<feature type="compositionally biased region" description="Low complexity" evidence="18">
    <location>
        <begin position="72"/>
        <end position="81"/>
    </location>
</feature>
<evidence type="ECO:0000259" key="20">
    <source>
        <dbReference type="PROSITE" id="PS50846"/>
    </source>
</evidence>
<keyword evidence="5" id="KW-1003">Cell membrane</keyword>
<gene>
    <name evidence="21" type="ORF">COZ78_01245</name>
</gene>
<dbReference type="FunFam" id="3.30.70.100:FF:000005">
    <property type="entry name" value="Copper-exporting P-type ATPase A"/>
    <property type="match status" value="1"/>
</dbReference>
<dbReference type="NCBIfam" id="TIGR01494">
    <property type="entry name" value="ATPase_P-type"/>
    <property type="match status" value="1"/>
</dbReference>
<dbReference type="EMBL" id="PFHV01000034">
    <property type="protein sequence ID" value="PIX03258.1"/>
    <property type="molecule type" value="Genomic_DNA"/>
</dbReference>
<organism evidence="21 22">
    <name type="scientific">bacterium (Candidatus Gribaldobacteria) CG_4_8_14_3_um_filter_42_11</name>
    <dbReference type="NCBI Taxonomy" id="2014267"/>
    <lineage>
        <taxon>Bacteria</taxon>
        <taxon>Candidatus Gribaldobacteria</taxon>
    </lineage>
</organism>
<feature type="domain" description="HMA" evidence="20">
    <location>
        <begin position="205"/>
        <end position="271"/>
    </location>
</feature>
<feature type="transmembrane region" description="Helical" evidence="19">
    <location>
        <begin position="296"/>
        <end position="318"/>
    </location>
</feature>
<feature type="transmembrane region" description="Helical" evidence="19">
    <location>
        <begin position="324"/>
        <end position="343"/>
    </location>
</feature>
<feature type="transmembrane region" description="Helical" evidence="19">
    <location>
        <begin position="402"/>
        <end position="420"/>
    </location>
</feature>
<dbReference type="FunFam" id="2.70.150.10:FF:000020">
    <property type="entry name" value="Copper-exporting P-type ATPase A"/>
    <property type="match status" value="1"/>
</dbReference>
<dbReference type="GO" id="GO:0016887">
    <property type="term" value="F:ATP hydrolysis activity"/>
    <property type="evidence" value="ECO:0007669"/>
    <property type="project" value="InterPro"/>
</dbReference>
<keyword evidence="16" id="KW-0406">Ion transport</keyword>
<dbReference type="InterPro" id="IPR017969">
    <property type="entry name" value="Heavy-metal-associated_CS"/>
</dbReference>
<dbReference type="InterPro" id="IPR001757">
    <property type="entry name" value="P_typ_ATPase"/>
</dbReference>
<dbReference type="InterPro" id="IPR008250">
    <property type="entry name" value="ATPase_P-typ_transduc_dom_A_sf"/>
</dbReference>
<dbReference type="SUPFAM" id="SSF81653">
    <property type="entry name" value="Calcium ATPase, transduction domain A"/>
    <property type="match status" value="1"/>
</dbReference>
<evidence type="ECO:0000256" key="16">
    <source>
        <dbReference type="ARBA" id="ARBA00023065"/>
    </source>
</evidence>
<keyword evidence="10" id="KW-0187">Copper transport</keyword>
<dbReference type="PANTHER" id="PTHR43520:SF8">
    <property type="entry name" value="P-TYPE CU(+) TRANSPORTER"/>
    <property type="match status" value="1"/>
</dbReference>
<sequence>MKKIILKIDGMHCQSCEKIITMELEELPGISNIKIDSTAGTGELEIDNNLVNERTVLQAIEKAGYKAEIINEDGNQNNSNNGADKEPQISLEKKMVNSDSPFRMRVESTVEAEGSFSSKNDTPNFEGKVKHHKKGEFEVPQGREDIDKIVENLIQSSKISQLFSIFSGDVKSTQSISSGAVLQPPQMPHHDLLPDSSSTKSKGEEHVSLILGGMHCASCAGIIERAIKKMPGVKSASVNFAAEKARVIFDSSVSSVENLISAVDKAGYKASMHEEANTEEESAQKEKQIKSLWRKFIWGAVLSAPMLYFMFLDFFKFLPGGVAFLPYIGIISLILTLPVQFIIGKGFYKGFWSGLKMKTFNMDSLIAIGTSTAFFYSLWQFINYIVANNSVIGLAGAKIPELYFETAAFLITFVSLGKFFEAKAKGRTSQAIKKLIGLQPKTARVVRGSSTVDIPVDQVMSGDIVVVRPGEKIPVDGVIVKGQSSVDESMLTGESIPKEKNIGDMVIGATINKHGSFEFKATKVGKETALAQIIRLIEDAQGSKAPIQAVADKISAKFVPIVLIISVLTFLVWFFILG</sequence>